<name>A0A7J7GF40_CAMSI</name>
<dbReference type="AlphaFoldDB" id="A0A7J7GF40"/>
<evidence type="ECO:0000256" key="4">
    <source>
        <dbReference type="SAM" id="Phobius"/>
    </source>
</evidence>
<comment type="caution">
    <text evidence="5">The sequence shown here is derived from an EMBL/GenBank/DDBJ whole genome shotgun (WGS) entry which is preliminary data.</text>
</comment>
<gene>
    <name evidence="5" type="ORF">HYC85_025530</name>
</gene>
<reference evidence="5 6" key="2">
    <citation type="submission" date="2020-07" db="EMBL/GenBank/DDBJ databases">
        <title>Genome assembly of wild tea tree DASZ reveals pedigree and selection history of tea varieties.</title>
        <authorList>
            <person name="Zhang W."/>
        </authorList>
    </citation>
    <scope>NUCLEOTIDE SEQUENCE [LARGE SCALE GENOMIC DNA]</scope>
    <source>
        <strain evidence="6">cv. G240</strain>
        <tissue evidence="5">Leaf</tissue>
    </source>
</reference>
<evidence type="ECO:0000256" key="2">
    <source>
        <dbReference type="ARBA" id="ARBA00022449"/>
    </source>
</evidence>
<dbReference type="PANTHER" id="PTHR16254:SF20">
    <property type="entry name" value="K(+) EFFLUX ANTIPORTER 5"/>
    <property type="match status" value="1"/>
</dbReference>
<proteinExistence type="predicted"/>
<dbReference type="EMBL" id="JACBKZ010000012">
    <property type="protein sequence ID" value="KAF5938024.1"/>
    <property type="molecule type" value="Genomic_DNA"/>
</dbReference>
<feature type="transmembrane region" description="Helical" evidence="4">
    <location>
        <begin position="180"/>
        <end position="205"/>
    </location>
</feature>
<keyword evidence="2" id="KW-0050">Antiport</keyword>
<feature type="transmembrane region" description="Helical" evidence="4">
    <location>
        <begin position="148"/>
        <end position="168"/>
    </location>
</feature>
<keyword evidence="6" id="KW-1185">Reference proteome</keyword>
<keyword evidence="4" id="KW-1133">Transmembrane helix</keyword>
<reference evidence="6" key="1">
    <citation type="journal article" date="2020" name="Nat. Commun.">
        <title>Genome assembly of wild tea tree DASZ reveals pedigree and selection history of tea varieties.</title>
        <authorList>
            <person name="Zhang W."/>
            <person name="Zhang Y."/>
            <person name="Qiu H."/>
            <person name="Guo Y."/>
            <person name="Wan H."/>
            <person name="Zhang X."/>
            <person name="Scossa F."/>
            <person name="Alseekh S."/>
            <person name="Zhang Q."/>
            <person name="Wang P."/>
            <person name="Xu L."/>
            <person name="Schmidt M.H."/>
            <person name="Jia X."/>
            <person name="Li D."/>
            <person name="Zhu A."/>
            <person name="Guo F."/>
            <person name="Chen W."/>
            <person name="Ni D."/>
            <person name="Usadel B."/>
            <person name="Fernie A.R."/>
            <person name="Wen W."/>
        </authorList>
    </citation>
    <scope>NUCLEOTIDE SEQUENCE [LARGE SCALE GENOMIC DNA]</scope>
    <source>
        <strain evidence="6">cv. G240</strain>
    </source>
</reference>
<organism evidence="5 6">
    <name type="scientific">Camellia sinensis</name>
    <name type="common">Tea plant</name>
    <name type="synonym">Thea sinensis</name>
    <dbReference type="NCBI Taxonomy" id="4442"/>
    <lineage>
        <taxon>Eukaryota</taxon>
        <taxon>Viridiplantae</taxon>
        <taxon>Streptophyta</taxon>
        <taxon>Embryophyta</taxon>
        <taxon>Tracheophyta</taxon>
        <taxon>Spermatophyta</taxon>
        <taxon>Magnoliopsida</taxon>
        <taxon>eudicotyledons</taxon>
        <taxon>Gunneridae</taxon>
        <taxon>Pentapetalae</taxon>
        <taxon>asterids</taxon>
        <taxon>Ericales</taxon>
        <taxon>Theaceae</taxon>
        <taxon>Camellia</taxon>
    </lineage>
</organism>
<accession>A0A7J7GF40</accession>
<evidence type="ECO:0000256" key="3">
    <source>
        <dbReference type="ARBA" id="ARBA00023065"/>
    </source>
</evidence>
<keyword evidence="4" id="KW-0812">Transmembrane</keyword>
<keyword evidence="3" id="KW-0406">Ion transport</keyword>
<feature type="transmembrane region" description="Helical" evidence="4">
    <location>
        <begin position="217"/>
        <end position="234"/>
    </location>
</feature>
<keyword evidence="1" id="KW-0813">Transport</keyword>
<dbReference type="PANTHER" id="PTHR16254">
    <property type="entry name" value="POTASSIUM/PROTON ANTIPORTER-RELATED"/>
    <property type="match status" value="1"/>
</dbReference>
<dbReference type="GO" id="GO:0015386">
    <property type="term" value="F:potassium:proton antiporter activity"/>
    <property type="evidence" value="ECO:0007669"/>
    <property type="project" value="InterPro"/>
</dbReference>
<dbReference type="InterPro" id="IPR045158">
    <property type="entry name" value="KEA4/5/6-like"/>
</dbReference>
<evidence type="ECO:0000256" key="1">
    <source>
        <dbReference type="ARBA" id="ARBA00022448"/>
    </source>
</evidence>
<protein>
    <submittedName>
        <fullName evidence="5">Uncharacterized protein</fullName>
    </submittedName>
</protein>
<evidence type="ECO:0000313" key="6">
    <source>
        <dbReference type="Proteomes" id="UP000593564"/>
    </source>
</evidence>
<keyword evidence="4" id="KW-0472">Membrane</keyword>
<dbReference type="Proteomes" id="UP000593564">
    <property type="component" value="Unassembled WGS sequence"/>
</dbReference>
<sequence>MEAKLNTGRSSVTVLNKKKSIRLVRLTLEHPQYPLDYSFPSHEEALNKSLDLKITNKAVMTICSSSALEKSYDLRFELYDLRFESYDSIRFDSIRWVTESPQFDSICNAVQYHFDSKFKSRFDNYAIKDNVFMMSNKKSKYPVLQLELRLISDFVVVIVSAAIGGIIFSCLGQPICICNWLLRSFAVLVLIVIDGCLLAGSLVGPGGLKFISEMEQVFFRIYYYICIYILPYASNCMLSCDKFVLVW</sequence>
<evidence type="ECO:0000313" key="5">
    <source>
        <dbReference type="EMBL" id="KAF5938024.1"/>
    </source>
</evidence>